<dbReference type="Gene3D" id="3.20.20.150">
    <property type="entry name" value="Divalent-metal-dependent TIM barrel enzymes"/>
    <property type="match status" value="1"/>
</dbReference>
<evidence type="ECO:0000256" key="10">
    <source>
        <dbReference type="SAM" id="MobiDB-lite"/>
    </source>
</evidence>
<dbReference type="EMBL" id="CXSU01000005">
    <property type="protein sequence ID" value="CTQ48517.1"/>
    <property type="molecule type" value="Genomic_DNA"/>
</dbReference>
<evidence type="ECO:0000256" key="7">
    <source>
        <dbReference type="ARBA" id="ARBA00023211"/>
    </source>
</evidence>
<dbReference type="GO" id="GO:0008198">
    <property type="term" value="F:ferrous iron binding"/>
    <property type="evidence" value="ECO:0007669"/>
    <property type="project" value="TreeGrafter"/>
</dbReference>
<dbReference type="STRING" id="420998.JDO7802_00519"/>
<keyword evidence="7 9" id="KW-0464">Manganese</keyword>
<evidence type="ECO:0000256" key="6">
    <source>
        <dbReference type="ARBA" id="ARBA00023004"/>
    </source>
</evidence>
<dbReference type="Proteomes" id="UP000049222">
    <property type="component" value="Unassembled WGS sequence"/>
</dbReference>
<sequence>MKQTWRWFGPQDAVTTADMLQSGVEGVVTALHHIPPGAVWSTAEIQDRQRAIAFLPDGTPSGLGWDVVESLPVSEAIKTQGPDLADHLDAYRVSLRNLAACGIETICYNFMPVLDWTRTDLRRPMPHGGNAMAFDLTDFAVFDLCLLNRAGAVHDYGDALRDAAHARHAAMDDATRKALVDNVVAGLPGANDGWTLEEVRAHLAAYADIDAAGLRVNLIDFLSEVAPLAQELGLRLCCHPDDPPFPLLGLPRVMSSQSDYAAVIQAVDTPANGVTFCTGSLGVDPAFDPVAFVGALGHRIHFAHLRNTRRDGIPDGARTGFHEALHLDGDTDMVATIRALMAEEARRRDDGRADHAIPMRPDHGQQILSDLTRASAPGYPLIGRMRGLAELRGVMAAVT</sequence>
<accession>A0A0M6YGX4</accession>
<keyword evidence="8 9" id="KW-0456">Lyase</keyword>
<organism evidence="11 12">
    <name type="scientific">Jannaschia donghaensis</name>
    <dbReference type="NCBI Taxonomy" id="420998"/>
    <lineage>
        <taxon>Bacteria</taxon>
        <taxon>Pseudomonadati</taxon>
        <taxon>Pseudomonadota</taxon>
        <taxon>Alphaproteobacteria</taxon>
        <taxon>Rhodobacterales</taxon>
        <taxon>Roseobacteraceae</taxon>
        <taxon>Jannaschia</taxon>
    </lineage>
</organism>
<dbReference type="PANTHER" id="PTHR30387:SF2">
    <property type="entry name" value="MANNONATE DEHYDRATASE"/>
    <property type="match status" value="1"/>
</dbReference>
<evidence type="ECO:0000313" key="11">
    <source>
        <dbReference type="EMBL" id="CTQ48517.1"/>
    </source>
</evidence>
<evidence type="ECO:0000256" key="1">
    <source>
        <dbReference type="ARBA" id="ARBA00001794"/>
    </source>
</evidence>
<dbReference type="SUPFAM" id="SSF51658">
    <property type="entry name" value="Xylose isomerase-like"/>
    <property type="match status" value="1"/>
</dbReference>
<dbReference type="HAMAP" id="MF_00106">
    <property type="entry name" value="UxuA"/>
    <property type="match status" value="1"/>
</dbReference>
<gene>
    <name evidence="9 11" type="primary">uxuA</name>
    <name evidence="11" type="ORF">JDO7802_00519</name>
</gene>
<dbReference type="NCBIfam" id="TIGR00695">
    <property type="entry name" value="uxuA"/>
    <property type="match status" value="1"/>
</dbReference>
<keyword evidence="12" id="KW-1185">Reference proteome</keyword>
<dbReference type="EC" id="4.2.1.8" evidence="5 9"/>
<dbReference type="Pfam" id="PF03786">
    <property type="entry name" value="UxuA"/>
    <property type="match status" value="1"/>
</dbReference>
<keyword evidence="6 9" id="KW-0408">Iron</keyword>
<evidence type="ECO:0000256" key="4">
    <source>
        <dbReference type="ARBA" id="ARBA00007389"/>
    </source>
</evidence>
<evidence type="ECO:0000256" key="5">
    <source>
        <dbReference type="ARBA" id="ARBA00012927"/>
    </source>
</evidence>
<evidence type="ECO:0000256" key="2">
    <source>
        <dbReference type="ARBA" id="ARBA00002713"/>
    </source>
</evidence>
<dbReference type="GO" id="GO:0030145">
    <property type="term" value="F:manganese ion binding"/>
    <property type="evidence" value="ECO:0007669"/>
    <property type="project" value="TreeGrafter"/>
</dbReference>
<protein>
    <recommendedName>
        <fullName evidence="5 9">Mannonate dehydratase</fullName>
        <ecNumber evidence="5 9">4.2.1.8</ecNumber>
    </recommendedName>
    <alternativeName>
        <fullName evidence="9">D-mannonate hydro-lyase</fullName>
    </alternativeName>
</protein>
<dbReference type="GO" id="GO:0008927">
    <property type="term" value="F:mannonate dehydratase activity"/>
    <property type="evidence" value="ECO:0007669"/>
    <property type="project" value="UniProtKB-UniRule"/>
</dbReference>
<evidence type="ECO:0000256" key="8">
    <source>
        <dbReference type="ARBA" id="ARBA00023239"/>
    </source>
</evidence>
<comment type="pathway">
    <text evidence="3 9">Carbohydrate metabolism; pentose and glucuronate interconversion.</text>
</comment>
<dbReference type="PANTHER" id="PTHR30387">
    <property type="entry name" value="MANNONATE DEHYDRATASE"/>
    <property type="match status" value="1"/>
</dbReference>
<dbReference type="RefSeq" id="WP_055082285.1">
    <property type="nucleotide sequence ID" value="NZ_CXSU01000005.1"/>
</dbReference>
<evidence type="ECO:0000313" key="12">
    <source>
        <dbReference type="Proteomes" id="UP000049222"/>
    </source>
</evidence>
<dbReference type="PIRSF" id="PIRSF016049">
    <property type="entry name" value="Man_dehyd"/>
    <property type="match status" value="1"/>
</dbReference>
<evidence type="ECO:0000256" key="9">
    <source>
        <dbReference type="HAMAP-Rule" id="MF_00106"/>
    </source>
</evidence>
<proteinExistence type="inferred from homology"/>
<reference evidence="11 12" key="1">
    <citation type="submission" date="2015-07" db="EMBL/GenBank/DDBJ databases">
        <authorList>
            <person name="Noorani M."/>
        </authorList>
    </citation>
    <scope>NUCLEOTIDE SEQUENCE [LARGE SCALE GENOMIC DNA]</scope>
    <source>
        <strain evidence="11 12">CECT 7802</strain>
    </source>
</reference>
<dbReference type="GO" id="GO:0042840">
    <property type="term" value="P:D-glucuronate catabolic process"/>
    <property type="evidence" value="ECO:0007669"/>
    <property type="project" value="TreeGrafter"/>
</dbReference>
<comment type="cofactor">
    <cofactor evidence="9">
        <name>Fe(2+)</name>
        <dbReference type="ChEBI" id="CHEBI:29033"/>
    </cofactor>
    <cofactor evidence="9">
        <name>Mn(2+)</name>
        <dbReference type="ChEBI" id="CHEBI:29035"/>
    </cofactor>
</comment>
<evidence type="ECO:0000256" key="3">
    <source>
        <dbReference type="ARBA" id="ARBA00004892"/>
    </source>
</evidence>
<dbReference type="InterPro" id="IPR004628">
    <property type="entry name" value="Man_deHydtase"/>
</dbReference>
<feature type="region of interest" description="Disordered" evidence="10">
    <location>
        <begin position="345"/>
        <end position="366"/>
    </location>
</feature>
<comment type="catalytic activity">
    <reaction evidence="1 9">
        <text>D-mannonate = 2-dehydro-3-deoxy-D-gluconate + H2O</text>
        <dbReference type="Rhea" id="RHEA:20097"/>
        <dbReference type="ChEBI" id="CHEBI:15377"/>
        <dbReference type="ChEBI" id="CHEBI:17767"/>
        <dbReference type="ChEBI" id="CHEBI:57990"/>
        <dbReference type="EC" id="4.2.1.8"/>
    </reaction>
</comment>
<dbReference type="AlphaFoldDB" id="A0A0M6YGX4"/>
<dbReference type="OrthoDB" id="9780250at2"/>
<name>A0A0M6YGX4_9RHOB</name>
<feature type="compositionally biased region" description="Basic and acidic residues" evidence="10">
    <location>
        <begin position="345"/>
        <end position="363"/>
    </location>
</feature>
<comment type="similarity">
    <text evidence="4 9">Belongs to the mannonate dehydratase family.</text>
</comment>
<dbReference type="UniPathway" id="UPA00246"/>
<dbReference type="InterPro" id="IPR036237">
    <property type="entry name" value="Xyl_isomerase-like_sf"/>
</dbReference>
<dbReference type="NCBIfam" id="NF003027">
    <property type="entry name" value="PRK03906.1"/>
    <property type="match status" value="1"/>
</dbReference>
<comment type="function">
    <text evidence="2 9">Catalyzes the dehydration of D-mannonate.</text>
</comment>